<dbReference type="GO" id="GO:0005524">
    <property type="term" value="F:ATP binding"/>
    <property type="evidence" value="ECO:0007669"/>
    <property type="project" value="UniProtKB-KW"/>
</dbReference>
<evidence type="ECO:0000313" key="14">
    <source>
        <dbReference type="Proteomes" id="UP000492821"/>
    </source>
</evidence>
<dbReference type="GO" id="GO:0016020">
    <property type="term" value="C:membrane"/>
    <property type="evidence" value="ECO:0007669"/>
    <property type="project" value="InterPro"/>
</dbReference>
<keyword evidence="14" id="KW-1185">Reference proteome</keyword>
<organism evidence="14 15">
    <name type="scientific">Panagrellus redivivus</name>
    <name type="common">Microworm</name>
    <dbReference type="NCBI Taxonomy" id="6233"/>
    <lineage>
        <taxon>Eukaryota</taxon>
        <taxon>Metazoa</taxon>
        <taxon>Ecdysozoa</taxon>
        <taxon>Nematoda</taxon>
        <taxon>Chromadorea</taxon>
        <taxon>Rhabditida</taxon>
        <taxon>Tylenchina</taxon>
        <taxon>Panagrolaimomorpha</taxon>
        <taxon>Panagrolaimoidea</taxon>
        <taxon>Panagrolaimidae</taxon>
        <taxon>Panagrellus</taxon>
    </lineage>
</organism>
<evidence type="ECO:0000313" key="15">
    <source>
        <dbReference type="WBParaSite" id="Pan_g14752.t1"/>
    </source>
</evidence>
<sequence>MASWPTALSIPCRGPVFPSIDANSTVEDVITPCLGHVILPGSIASFIITGFAFLLFYSKYVIIAPPLQRSPLLTSKLALSVIHFAITGIRSFLLVPEWSTEPDVAFACLTGCLFSWFTLLSYILCWQKGIIGCIWLHAAWAFHGIALIPEYFLIIGKFQPDFVDHYLFGIDAIITVLIVFLFFFADHYDPSYENFTESQRVYPDRTVSGPARLIFASTNSFIHDGYKHTLNYDRLFALPKWQTGSSVHSRYLQHVNRANGKIRDLFWTLIKLTKIEVIASILGDFCASVSALSDPFMVQYLVNAVENNYPLWYLMTAVICSGIFMEMRFLLSARVSYYAVRGNLDVWQALCSEVYRKMLILSSAAKVKYSAGAVVNLLTTDVDRVKSFWYWIPDYFYAPTMVILCTLALFATLGHNFLYGFAIILAFIPVNALLVRYASKFEERQMTFKDDRLKLMTDVLSGMKVLKLYAWENSMLARIASIRKSEVTQQKNATYLYSCMEGTFAACPILATIASFIGYVIIDGQKLNAQKAFLTLILFNYMRSSIYTLPNLVKMIINLRISLKRLTDFLSEDEVPQNANNLRVSDADDTVFAVKDATYAWSTDSDACVPLKELNFTLKRGELIGVIGRVGAGKSSFLSAICGELYRTGGRSYKDPNISTAFASQEPWIQNMTLKDNILFGAPLDDDYYRKTVDACALREDFTALAAGDQTEIGERGLNLSGGQKARVALARAVYQRAELYIMDDTLSAVDSHVGAHLFQHVIGPEGILKGTTRVFALNSIGFLEQCDRIIAIKDGNFVDVGTFAELVTRQNPVFVELVKELQTKQEDVETEAPEQTINLYDESDDILVDLTSPPDEPQIMLREHRRTVSTNSAESAPPPASFSRQVSAIHSPAPAHPPTSDSANGNLNGNLIEEEDLAYGNVGFKMYIDYCRAFGRYLIGAYIFGMFVVRTFFESASEVKLASWMSAAAAAGNSSASTPSDVHNLAIYGILAVIAMIALTLSTAIVAIGSYRASKGLHDELLMSLLRSPMAFFDRTPMGRILNRLSKDIQSIDNEVPGKITYVMSCSADIVMYVASAIFVLPVLVAIVIPVLAFVIALTRYYTYAAVQLRRLCSKSWSNVASHTQESYTGIASIRSFNAREKFTSKMGFVLNRAIEAALTECVCNRWISVRMDFLTVIIGTVFTGLATYLGHSGALATGSVALVMSTGGMLRGLLGYIARVLKDLEMSIVSVERVTEYMNNDHEAEWRKELEPVEAGNWPTAGEVKFVDFGLRYRENSPLVLKHLNLVIPAGTKVGIVGRTGAGKTSLTMALFRMIEPTTGTIFIDGIDFTTVGLHTLRENITIIPQEPVLFCGTLRENLDPFNAFDDSALWRAIDQAHLRGFVDEFTGKLEYEIGEGGGNLSVGQRQLVCLARAILRRTSRLLVLDEATAAVDHETDSLIQASIRTEFNNCTILTIAHRLNTILDYDKVLVMDAGEIREFDSPTNLLADNNSLFYALAAQAKIV</sequence>
<keyword evidence="3" id="KW-0813">Transport</keyword>
<dbReference type="InterPro" id="IPR003593">
    <property type="entry name" value="AAA+_ATPase"/>
</dbReference>
<evidence type="ECO:0000259" key="13">
    <source>
        <dbReference type="PROSITE" id="PS50929"/>
    </source>
</evidence>
<evidence type="ECO:0000256" key="9">
    <source>
        <dbReference type="ARBA" id="ARBA00023136"/>
    </source>
</evidence>
<dbReference type="PROSITE" id="PS50893">
    <property type="entry name" value="ABC_TRANSPORTER_2"/>
    <property type="match status" value="2"/>
</dbReference>
<evidence type="ECO:0000256" key="11">
    <source>
        <dbReference type="SAM" id="Phobius"/>
    </source>
</evidence>
<dbReference type="InterPro" id="IPR027417">
    <property type="entry name" value="P-loop_NTPase"/>
</dbReference>
<keyword evidence="5" id="KW-0677">Repeat</keyword>
<feature type="transmembrane region" description="Helical" evidence="11">
    <location>
        <begin position="166"/>
        <end position="185"/>
    </location>
</feature>
<feature type="transmembrane region" description="Helical" evidence="11">
    <location>
        <begin position="935"/>
        <end position="954"/>
    </location>
</feature>
<dbReference type="Pfam" id="PF00005">
    <property type="entry name" value="ABC_tran"/>
    <property type="match status" value="2"/>
</dbReference>
<dbReference type="FunFam" id="1.20.1560.10:FF:000013">
    <property type="entry name" value="ABC transporter C family member 2"/>
    <property type="match status" value="1"/>
</dbReference>
<dbReference type="SUPFAM" id="SSF90123">
    <property type="entry name" value="ABC transporter transmembrane region"/>
    <property type="match status" value="2"/>
</dbReference>
<proteinExistence type="inferred from homology"/>
<dbReference type="PROSITE" id="PS50929">
    <property type="entry name" value="ABC_TM1F"/>
    <property type="match status" value="2"/>
</dbReference>
<accession>A0A7E4UZL6</accession>
<comment type="subcellular location">
    <subcellularLocation>
        <location evidence="1">Endomembrane system</location>
        <topology evidence="1">Multi-pass membrane protein</topology>
    </subcellularLocation>
</comment>
<evidence type="ECO:0000256" key="8">
    <source>
        <dbReference type="ARBA" id="ARBA00022989"/>
    </source>
</evidence>
<dbReference type="WBParaSite" id="Pan_g14752.t1">
    <property type="protein sequence ID" value="Pan_g14752.t1"/>
    <property type="gene ID" value="Pan_g14752"/>
</dbReference>
<feature type="domain" description="ABC transporter" evidence="12">
    <location>
        <begin position="1266"/>
        <end position="1501"/>
    </location>
</feature>
<dbReference type="Gene3D" id="3.40.50.300">
    <property type="entry name" value="P-loop containing nucleotide triphosphate hydrolases"/>
    <property type="match status" value="2"/>
</dbReference>
<evidence type="ECO:0000256" key="6">
    <source>
        <dbReference type="ARBA" id="ARBA00022741"/>
    </source>
</evidence>
<feature type="transmembrane region" description="Helical" evidence="11">
    <location>
        <begin position="104"/>
        <end position="126"/>
    </location>
</feature>
<keyword evidence="6" id="KW-0547">Nucleotide-binding</keyword>
<dbReference type="GO" id="GO:0012505">
    <property type="term" value="C:endomembrane system"/>
    <property type="evidence" value="ECO:0007669"/>
    <property type="project" value="UniProtKB-SubCell"/>
</dbReference>
<feature type="transmembrane region" description="Helical" evidence="11">
    <location>
        <begin position="311"/>
        <end position="331"/>
    </location>
</feature>
<feature type="transmembrane region" description="Helical" evidence="11">
    <location>
        <begin position="388"/>
        <end position="411"/>
    </location>
</feature>
<evidence type="ECO:0000256" key="2">
    <source>
        <dbReference type="ARBA" id="ARBA00009726"/>
    </source>
</evidence>
<feature type="domain" description="ABC transmembrane type-1" evidence="13">
    <location>
        <begin position="952"/>
        <end position="1228"/>
    </location>
</feature>
<evidence type="ECO:0000256" key="4">
    <source>
        <dbReference type="ARBA" id="ARBA00022692"/>
    </source>
</evidence>
<dbReference type="CDD" id="cd03244">
    <property type="entry name" value="ABCC_MRP_domain2"/>
    <property type="match status" value="1"/>
</dbReference>
<evidence type="ECO:0000256" key="1">
    <source>
        <dbReference type="ARBA" id="ARBA00004127"/>
    </source>
</evidence>
<feature type="transmembrane region" description="Helical" evidence="11">
    <location>
        <begin position="133"/>
        <end position="154"/>
    </location>
</feature>
<dbReference type="Pfam" id="PF00664">
    <property type="entry name" value="ABC_membrane"/>
    <property type="match status" value="2"/>
</dbReference>
<dbReference type="CDD" id="cd18604">
    <property type="entry name" value="ABC_6TM_VMR1_D2_like"/>
    <property type="match status" value="1"/>
</dbReference>
<dbReference type="InterPro" id="IPR036640">
    <property type="entry name" value="ABC1_TM_sf"/>
</dbReference>
<feature type="transmembrane region" description="Helical" evidence="11">
    <location>
        <begin position="37"/>
        <end position="57"/>
    </location>
</feature>
<dbReference type="CDD" id="cd03250">
    <property type="entry name" value="ABCC_MRP_domain1"/>
    <property type="match status" value="1"/>
</dbReference>
<feature type="domain" description="ABC transporter" evidence="12">
    <location>
        <begin position="592"/>
        <end position="820"/>
    </location>
</feature>
<feature type="compositionally biased region" description="Low complexity" evidence="10">
    <location>
        <begin position="888"/>
        <end position="908"/>
    </location>
</feature>
<feature type="transmembrane region" description="Helical" evidence="11">
    <location>
        <begin position="77"/>
        <end position="98"/>
    </location>
</feature>
<evidence type="ECO:0000256" key="5">
    <source>
        <dbReference type="ARBA" id="ARBA00022737"/>
    </source>
</evidence>
<dbReference type="InterPro" id="IPR017871">
    <property type="entry name" value="ABC_transporter-like_CS"/>
</dbReference>
<dbReference type="SUPFAM" id="SSF52540">
    <property type="entry name" value="P-loop containing nucleoside triphosphate hydrolases"/>
    <property type="match status" value="2"/>
</dbReference>
<keyword evidence="7" id="KW-0067">ATP-binding</keyword>
<evidence type="ECO:0000256" key="7">
    <source>
        <dbReference type="ARBA" id="ARBA00022840"/>
    </source>
</evidence>
<feature type="transmembrane region" description="Helical" evidence="11">
    <location>
        <begin position="494"/>
        <end position="521"/>
    </location>
</feature>
<dbReference type="PANTHER" id="PTHR24223">
    <property type="entry name" value="ATP-BINDING CASSETTE SUB-FAMILY C"/>
    <property type="match status" value="1"/>
</dbReference>
<keyword evidence="8 11" id="KW-1133">Transmembrane helix</keyword>
<dbReference type="FunFam" id="3.40.50.300:FF:000074">
    <property type="entry name" value="Multidrug resistance-associated protein 5 isoform 1"/>
    <property type="match status" value="1"/>
</dbReference>
<dbReference type="SMART" id="SM00382">
    <property type="entry name" value="AAA"/>
    <property type="match status" value="2"/>
</dbReference>
<evidence type="ECO:0000256" key="10">
    <source>
        <dbReference type="SAM" id="MobiDB-lite"/>
    </source>
</evidence>
<keyword evidence="4 11" id="KW-0812">Transmembrane</keyword>
<dbReference type="InterPro" id="IPR003439">
    <property type="entry name" value="ABC_transporter-like_ATP-bd"/>
</dbReference>
<dbReference type="InterPro" id="IPR011527">
    <property type="entry name" value="ABC1_TM_dom"/>
</dbReference>
<dbReference type="InterPro" id="IPR050173">
    <property type="entry name" value="ABC_transporter_C-like"/>
</dbReference>
<feature type="transmembrane region" description="Helical" evidence="11">
    <location>
        <begin position="986"/>
        <end position="1009"/>
    </location>
</feature>
<dbReference type="PANTHER" id="PTHR24223:SF415">
    <property type="entry name" value="FI20190P1"/>
    <property type="match status" value="1"/>
</dbReference>
<reference evidence="14" key="1">
    <citation type="journal article" date="2013" name="Genetics">
        <title>The draft genome and transcriptome of Panagrellus redivivus are shaped by the harsh demands of a free-living lifestyle.</title>
        <authorList>
            <person name="Srinivasan J."/>
            <person name="Dillman A.R."/>
            <person name="Macchietto M.G."/>
            <person name="Heikkinen L."/>
            <person name="Lakso M."/>
            <person name="Fracchia K.M."/>
            <person name="Antoshechkin I."/>
            <person name="Mortazavi A."/>
            <person name="Wong G."/>
            <person name="Sternberg P.W."/>
        </authorList>
    </citation>
    <scope>NUCLEOTIDE SEQUENCE [LARGE SCALE GENOMIC DNA]</scope>
    <source>
        <strain evidence="14">MT8872</strain>
    </source>
</reference>
<dbReference type="PROSITE" id="PS00211">
    <property type="entry name" value="ABC_TRANSPORTER_1"/>
    <property type="match status" value="2"/>
</dbReference>
<dbReference type="Gene3D" id="1.20.1560.10">
    <property type="entry name" value="ABC transporter type 1, transmembrane domain"/>
    <property type="match status" value="2"/>
</dbReference>
<reference evidence="15" key="2">
    <citation type="submission" date="2020-10" db="UniProtKB">
        <authorList>
            <consortium name="WormBaseParasite"/>
        </authorList>
    </citation>
    <scope>IDENTIFICATION</scope>
</reference>
<name>A0A7E4UZL6_PANRE</name>
<protein>
    <submittedName>
        <fullName evidence="15">ABC transporter domain-containing protein</fullName>
    </submittedName>
</protein>
<evidence type="ECO:0000259" key="12">
    <source>
        <dbReference type="PROSITE" id="PS50893"/>
    </source>
</evidence>
<dbReference type="GO" id="GO:0140359">
    <property type="term" value="F:ABC-type transporter activity"/>
    <property type="evidence" value="ECO:0007669"/>
    <property type="project" value="InterPro"/>
</dbReference>
<feature type="domain" description="ABC transmembrane type-1" evidence="13">
    <location>
        <begin position="285"/>
        <end position="558"/>
    </location>
</feature>
<dbReference type="FunFam" id="3.40.50.300:FF:000997">
    <property type="entry name" value="Multidrug resistance-associated protein 1"/>
    <property type="match status" value="1"/>
</dbReference>
<feature type="transmembrane region" description="Helical" evidence="11">
    <location>
        <begin position="1061"/>
        <end position="1082"/>
    </location>
</feature>
<feature type="region of interest" description="Disordered" evidence="10">
    <location>
        <begin position="866"/>
        <end position="908"/>
    </location>
</feature>
<dbReference type="GO" id="GO:0016887">
    <property type="term" value="F:ATP hydrolysis activity"/>
    <property type="evidence" value="ECO:0007669"/>
    <property type="project" value="InterPro"/>
</dbReference>
<dbReference type="Proteomes" id="UP000492821">
    <property type="component" value="Unassembled WGS sequence"/>
</dbReference>
<evidence type="ECO:0000256" key="3">
    <source>
        <dbReference type="ARBA" id="ARBA00022448"/>
    </source>
</evidence>
<feature type="transmembrane region" description="Helical" evidence="11">
    <location>
        <begin position="417"/>
        <end position="439"/>
    </location>
</feature>
<comment type="similarity">
    <text evidence="2">Belongs to the ABC transporter superfamily. ABCC family. Conjugate transporter (TC 3.A.1.208) subfamily.</text>
</comment>
<keyword evidence="9 11" id="KW-0472">Membrane</keyword>